<accession>A0A9D4CUD4</accession>
<dbReference type="Proteomes" id="UP000828390">
    <property type="component" value="Unassembled WGS sequence"/>
</dbReference>
<comment type="caution">
    <text evidence="1">The sequence shown here is derived from an EMBL/GenBank/DDBJ whole genome shotgun (WGS) entry which is preliminary data.</text>
</comment>
<reference evidence="1" key="2">
    <citation type="submission" date="2020-11" db="EMBL/GenBank/DDBJ databases">
        <authorList>
            <person name="McCartney M.A."/>
            <person name="Auch B."/>
            <person name="Kono T."/>
            <person name="Mallez S."/>
            <person name="Becker A."/>
            <person name="Gohl D.M."/>
            <person name="Silverstein K.A.T."/>
            <person name="Koren S."/>
            <person name="Bechman K.B."/>
            <person name="Herman A."/>
            <person name="Abrahante J.E."/>
            <person name="Garbe J."/>
        </authorList>
    </citation>
    <scope>NUCLEOTIDE SEQUENCE</scope>
    <source>
        <strain evidence="1">Duluth1</strain>
        <tissue evidence="1">Whole animal</tissue>
    </source>
</reference>
<reference evidence="1" key="1">
    <citation type="journal article" date="2019" name="bioRxiv">
        <title>The Genome of the Zebra Mussel, Dreissena polymorpha: A Resource for Invasive Species Research.</title>
        <authorList>
            <person name="McCartney M.A."/>
            <person name="Auch B."/>
            <person name="Kono T."/>
            <person name="Mallez S."/>
            <person name="Zhang Y."/>
            <person name="Obille A."/>
            <person name="Becker A."/>
            <person name="Abrahante J.E."/>
            <person name="Garbe J."/>
            <person name="Badalamenti J.P."/>
            <person name="Herman A."/>
            <person name="Mangelson H."/>
            <person name="Liachko I."/>
            <person name="Sullivan S."/>
            <person name="Sone E.D."/>
            <person name="Koren S."/>
            <person name="Silverstein K.A.T."/>
            <person name="Beckman K.B."/>
            <person name="Gohl D.M."/>
        </authorList>
    </citation>
    <scope>NUCLEOTIDE SEQUENCE</scope>
    <source>
        <strain evidence="1">Duluth1</strain>
        <tissue evidence="1">Whole animal</tissue>
    </source>
</reference>
<evidence type="ECO:0000313" key="1">
    <source>
        <dbReference type="EMBL" id="KAH3730919.1"/>
    </source>
</evidence>
<organism evidence="1 2">
    <name type="scientific">Dreissena polymorpha</name>
    <name type="common">Zebra mussel</name>
    <name type="synonym">Mytilus polymorpha</name>
    <dbReference type="NCBI Taxonomy" id="45954"/>
    <lineage>
        <taxon>Eukaryota</taxon>
        <taxon>Metazoa</taxon>
        <taxon>Spiralia</taxon>
        <taxon>Lophotrochozoa</taxon>
        <taxon>Mollusca</taxon>
        <taxon>Bivalvia</taxon>
        <taxon>Autobranchia</taxon>
        <taxon>Heteroconchia</taxon>
        <taxon>Euheterodonta</taxon>
        <taxon>Imparidentia</taxon>
        <taxon>Neoheterodontei</taxon>
        <taxon>Myida</taxon>
        <taxon>Dreissenoidea</taxon>
        <taxon>Dreissenidae</taxon>
        <taxon>Dreissena</taxon>
    </lineage>
</organism>
<dbReference type="AlphaFoldDB" id="A0A9D4CUD4"/>
<evidence type="ECO:0000313" key="2">
    <source>
        <dbReference type="Proteomes" id="UP000828390"/>
    </source>
</evidence>
<keyword evidence="2" id="KW-1185">Reference proteome</keyword>
<gene>
    <name evidence="1" type="ORF">DPMN_056920</name>
</gene>
<dbReference type="EMBL" id="JAIWYP010000012">
    <property type="protein sequence ID" value="KAH3730919.1"/>
    <property type="molecule type" value="Genomic_DNA"/>
</dbReference>
<protein>
    <submittedName>
        <fullName evidence="1">Uncharacterized protein</fullName>
    </submittedName>
</protein>
<proteinExistence type="predicted"/>
<sequence>MVALKTTHTHVFQRTRTIFEISCDIIRTKPLEINVNSTLLTRKTAPPPSGNDFNRLEHILTRPRYHNKNFIGTNFPTHKDWQINHPCFSTKQKHFYVLIKFHKDWIINVTSRVLARKNATPPCSHFNEHWTTNVTFRVLTRKTAPPPGSHVFQQTRTIFKLIQDIFHEDWTINVTSRVLTRFYYTLKPYKVNCHAPWRPYIIGTHVLTKFHEDWTKNVTSRETATPPGSHVFQPTRTIFELVQDIIITNVLTKFHEDWTINVTSRVLTRKTAPPSGGHVFHPTGTIFELVQDFIGTHVPTKVLTRKTATPPGSHVFQPTGTIFDSSNILLRHMF</sequence>
<name>A0A9D4CUD4_DREPO</name>